<evidence type="ECO:0000313" key="3">
    <source>
        <dbReference type="Proteomes" id="UP000827284"/>
    </source>
</evidence>
<reference evidence="2" key="1">
    <citation type="submission" date="2021-11" db="EMBL/GenBank/DDBJ databases">
        <authorList>
            <person name="Herlambang A."/>
            <person name="Guo Y."/>
            <person name="Takashima Y."/>
            <person name="Nishizawa T."/>
        </authorList>
    </citation>
    <scope>NUCLEOTIDE SEQUENCE</scope>
    <source>
        <strain evidence="2">E1425</strain>
    </source>
</reference>
<feature type="transmembrane region" description="Helical" evidence="1">
    <location>
        <begin position="12"/>
        <end position="35"/>
    </location>
</feature>
<proteinExistence type="predicted"/>
<comment type="caution">
    <text evidence="2">The sequence shown here is derived from an EMBL/GenBank/DDBJ whole genome shotgun (WGS) entry which is preliminary data.</text>
</comment>
<name>A0A9P3HL88_9FUNG</name>
<dbReference type="EMBL" id="BQFW01000015">
    <property type="protein sequence ID" value="GJJ78423.1"/>
    <property type="molecule type" value="Genomic_DNA"/>
</dbReference>
<keyword evidence="1" id="KW-0812">Transmembrane</keyword>
<evidence type="ECO:0000256" key="1">
    <source>
        <dbReference type="SAM" id="Phobius"/>
    </source>
</evidence>
<accession>A0A9P3HL88</accession>
<keyword evidence="3" id="KW-1185">Reference proteome</keyword>
<evidence type="ECO:0000313" key="2">
    <source>
        <dbReference type="EMBL" id="GJJ78423.1"/>
    </source>
</evidence>
<gene>
    <name evidence="2" type="ORF">EMPS_10782</name>
</gene>
<reference evidence="2" key="2">
    <citation type="journal article" date="2022" name="Microbiol. Resour. Announc.">
        <title>Whole-Genome Sequence of Entomortierella parvispora E1425, a Mucoromycotan Fungus Associated with Burkholderiaceae-Related Endosymbiotic Bacteria.</title>
        <authorList>
            <person name="Herlambang A."/>
            <person name="Guo Y."/>
            <person name="Takashima Y."/>
            <person name="Narisawa K."/>
            <person name="Ohta H."/>
            <person name="Nishizawa T."/>
        </authorList>
    </citation>
    <scope>NUCLEOTIDE SEQUENCE</scope>
    <source>
        <strain evidence="2">E1425</strain>
    </source>
</reference>
<protein>
    <submittedName>
        <fullName evidence="2">Uncharacterized protein</fullName>
    </submittedName>
</protein>
<keyword evidence="1" id="KW-1133">Transmembrane helix</keyword>
<sequence length="131" mass="14504">MLSTHPHGTLFSLAWDIVQILFIAISIPFGLFALYHQALPRLRSVLTVKGVGLAVFTLNDVSDYFTPQGSVPPAGALFTFILQLLDLLCMHYMVQDLEERDARMAAHSARTAAAFAEKKSQEAAREQQGRD</sequence>
<keyword evidence="1" id="KW-0472">Membrane</keyword>
<organism evidence="2 3">
    <name type="scientific">Entomortierella parvispora</name>
    <dbReference type="NCBI Taxonomy" id="205924"/>
    <lineage>
        <taxon>Eukaryota</taxon>
        <taxon>Fungi</taxon>
        <taxon>Fungi incertae sedis</taxon>
        <taxon>Mucoromycota</taxon>
        <taxon>Mortierellomycotina</taxon>
        <taxon>Mortierellomycetes</taxon>
        <taxon>Mortierellales</taxon>
        <taxon>Mortierellaceae</taxon>
        <taxon>Entomortierella</taxon>
    </lineage>
</organism>
<dbReference type="Proteomes" id="UP000827284">
    <property type="component" value="Unassembled WGS sequence"/>
</dbReference>
<dbReference type="AlphaFoldDB" id="A0A9P3HL88"/>